<sequence length="441" mass="50323">MKQLLIILSTLTLTSISIINTIDGTNTTINKLLANKSSISDSVTSLFNNQYGYLNDSDIITNQSIIDHKYYSYDTSHANYLLSDGKTLARTLFTVDNKGELVYKKDAVIPAKDKVDVNNTKQEMVSHKKIDNINNIYNPYSKSEYSKTCFSGDNTDWQYIQFGGVEKHIDISQQTGADKVEHSSSLSETLGLYYIAKAASENKITKVVAVNLGTYFMSQTSIKDSFNKDLTSKIINLISTNNNIFNFIYGSPMKVNDKNYSINYICDSNNNIISIYYTKWNNDNLVSNINVKTYKSYSGNNDYGMWYYVPKTVISNFTQDGKIASWKDFITIYPTLTFDDNSFFSVYCQYGKEQYSGSKLSIDTSKIDTSYNFNHNFWSVSVNHDGGIFGTHVEIKADAQIWHDDHNIYINYRWYEYSKFATEGAFFSTTLNQSSFINIMK</sequence>
<reference evidence="2" key="1">
    <citation type="journal article" date="2024" name="FEMS Microbiol. Lett.">
        <title>Genomic insights into Spiroplasma endosymbionts that induce male-killing and protective phenotypes in the pea aphid.</title>
        <authorList>
            <person name="Arai H."/>
            <person name="Legeai F."/>
            <person name="Kageyama D."/>
            <person name="Sugio A."/>
            <person name="Simon J.C."/>
        </authorList>
    </citation>
    <scope>NUCLEOTIDE SEQUENCE [LARGE SCALE GENOMIC DNA]</scope>
    <source>
        <strain evidence="2">sAp269</strain>
    </source>
</reference>
<protein>
    <submittedName>
        <fullName evidence="1">Uncharacterized protein</fullName>
    </submittedName>
</protein>
<organism evidence="1 2">
    <name type="scientific">Spiroplasma ixodetis</name>
    <dbReference type="NCBI Taxonomy" id="2141"/>
    <lineage>
        <taxon>Bacteria</taxon>
        <taxon>Bacillati</taxon>
        <taxon>Mycoplasmatota</taxon>
        <taxon>Mollicutes</taxon>
        <taxon>Entomoplasmatales</taxon>
        <taxon>Spiroplasmataceae</taxon>
        <taxon>Spiroplasma</taxon>
    </lineage>
</organism>
<dbReference type="RefSeq" id="WP_353306022.1">
    <property type="nucleotide sequence ID" value="NZ_AP028955.1"/>
</dbReference>
<evidence type="ECO:0000313" key="1">
    <source>
        <dbReference type="EMBL" id="BET39170.1"/>
    </source>
</evidence>
<accession>A0ABN7BWN0</accession>
<proteinExistence type="predicted"/>
<dbReference type="EMBL" id="AP028955">
    <property type="protein sequence ID" value="BET39170.1"/>
    <property type="molecule type" value="Genomic_DNA"/>
</dbReference>
<dbReference type="Proteomes" id="UP001473424">
    <property type="component" value="Chromosome"/>
</dbReference>
<gene>
    <name evidence="1" type="ORF">SAP269_17590</name>
</gene>
<evidence type="ECO:0000313" key="2">
    <source>
        <dbReference type="Proteomes" id="UP001473424"/>
    </source>
</evidence>
<keyword evidence="2" id="KW-1185">Reference proteome</keyword>
<name>A0ABN7BWN0_9MOLU</name>